<feature type="compositionally biased region" description="Polar residues" evidence="1">
    <location>
        <begin position="764"/>
        <end position="794"/>
    </location>
</feature>
<sequence>MQLSKKIEEFQDLDPIENISKRKISRTMGYQNSESIQEEDEEQSSSSMQLAKRKFQFMNSPIQQPCDFCGSDMKVPTIYTNIQSNKSFEKNPFQQESKIKCVDNNSASRLIDVSGLDPHDSFQSESLQLQLMDKNKSATINSLHVKNIVNKFIQQMKRKINWNELKDITLIDDTTQIQPHMYKWFTVSYFALTSAIILASIIIIPLQIAEEQGFEIAAYIIHGFVIIQIAADIHFKRGPFHMKEGKFNNEYLDHSKIVLDLSRLASIIILIFSYQYKIKYFIIPFIIMQLIRQAERFENIYTSTQLIVYILILWMALIMTFVCLLESDEGIHYSLSLAISILTHNGAISIDITPTNATLLQIFMIISSFNMIYTASVIFIWIKPTMKLEEEKQKHLASFLKGIKDKSIDYGLQCRCYSYLEYVIDEDIIKNRDLLIKKLSPGLQEELQISIRSKMVDKIKLFNKFSSSLKQQLIYWFDMAQYNPEENIVQEHQVEDFCLYFILKGKVKIQFQGYFQGKPKRTFHTLSEGQTFGEFSFISGIPPYISINSQSLTTVFKLRRSDFLEIIKTFPQDNEIFCFFKDNCNQNHNMFECHYCKTKGHLLFECQYLQYYPKKLNIIEKHIYPHPQKRFKIERKNKEPKALMMLFVVGERAKQYQQKLSQEVMTSEDFPMSSQLPYSENQTQHSASYMSKTQSVHKQSPEKLSDNQDSDGDQLYEDLANDPIFNNQLRKQQNKTTLRTAGFPFMSETLENLHKEKLQVITEQSQSKQLDSLNSKQEDTNQLSKQSSGSQAFTKKNHLYTAARSMHTKLTFRYQQQQSGQTEDQIQFQQQQQNSIRQTSNRSNTYSNPLSNNLSNNPSSNSKVNTKSAKVSPTQFQQPPPQKKKEERGGSHSDQSLSEQQRHTNRKKSTKTGTKVSILNQMSQFQIINTPENHHYQYHDILFNRFEKMHLFKYYNPHNNYDNVIIRINKFQRAKKIKPIHYTIKCFISSKIKKVKRILDSQL</sequence>
<dbReference type="GO" id="GO:0005249">
    <property type="term" value="F:voltage-gated potassium channel activity"/>
    <property type="evidence" value="ECO:0007669"/>
    <property type="project" value="TreeGrafter"/>
</dbReference>
<dbReference type="PROSITE" id="PS50042">
    <property type="entry name" value="CNMP_BINDING_3"/>
    <property type="match status" value="1"/>
</dbReference>
<feature type="transmembrane region" description="Helical" evidence="2">
    <location>
        <begin position="331"/>
        <end position="350"/>
    </location>
</feature>
<evidence type="ECO:0000313" key="4">
    <source>
        <dbReference type="EMBL" id="CAD8085394.1"/>
    </source>
</evidence>
<evidence type="ECO:0000259" key="3">
    <source>
        <dbReference type="PROSITE" id="PS50042"/>
    </source>
</evidence>
<accession>A0A8S1NFB5</accession>
<comment type="caution">
    <text evidence="4">The sequence shown here is derived from an EMBL/GenBank/DDBJ whole genome shotgun (WGS) entry which is preliminary data.</text>
</comment>
<feature type="domain" description="Cyclic nucleotide-binding" evidence="3">
    <location>
        <begin position="461"/>
        <end position="567"/>
    </location>
</feature>
<dbReference type="OMA" id="FMNSPIQ"/>
<dbReference type="PANTHER" id="PTHR45689:SF5">
    <property type="entry name" value="I[[H]] CHANNEL, ISOFORM E"/>
    <property type="match status" value="1"/>
</dbReference>
<feature type="transmembrane region" description="Helical" evidence="2">
    <location>
        <begin position="362"/>
        <end position="382"/>
    </location>
</feature>
<feature type="compositionally biased region" description="Polar residues" evidence="1">
    <location>
        <begin position="672"/>
        <end position="698"/>
    </location>
</feature>
<dbReference type="CDD" id="cd00038">
    <property type="entry name" value="CAP_ED"/>
    <property type="match status" value="1"/>
</dbReference>
<dbReference type="PANTHER" id="PTHR45689">
    <property type="entry name" value="I[[H]] CHANNEL, ISOFORM E"/>
    <property type="match status" value="1"/>
</dbReference>
<dbReference type="EMBL" id="CAJJDM010000077">
    <property type="protein sequence ID" value="CAD8085394.1"/>
    <property type="molecule type" value="Genomic_DNA"/>
</dbReference>
<evidence type="ECO:0000313" key="5">
    <source>
        <dbReference type="Proteomes" id="UP000688137"/>
    </source>
</evidence>
<gene>
    <name evidence="4" type="ORF">PPRIM_AZ9-3.1.T0740114</name>
</gene>
<dbReference type="InterPro" id="IPR000595">
    <property type="entry name" value="cNMP-bd_dom"/>
</dbReference>
<feature type="transmembrane region" description="Helical" evidence="2">
    <location>
        <begin position="216"/>
        <end position="235"/>
    </location>
</feature>
<feature type="compositionally biased region" description="Low complexity" evidence="1">
    <location>
        <begin position="825"/>
        <end position="868"/>
    </location>
</feature>
<evidence type="ECO:0000256" key="2">
    <source>
        <dbReference type="SAM" id="Phobius"/>
    </source>
</evidence>
<feature type="region of interest" description="Disordered" evidence="1">
    <location>
        <begin position="671"/>
        <end position="718"/>
    </location>
</feature>
<feature type="region of interest" description="Disordered" evidence="1">
    <location>
        <begin position="764"/>
        <end position="795"/>
    </location>
</feature>
<feature type="transmembrane region" description="Helical" evidence="2">
    <location>
        <begin position="184"/>
        <end position="204"/>
    </location>
</feature>
<name>A0A8S1NFB5_PARPR</name>
<evidence type="ECO:0000256" key="1">
    <source>
        <dbReference type="SAM" id="MobiDB-lite"/>
    </source>
</evidence>
<feature type="compositionally biased region" description="Acidic residues" evidence="1">
    <location>
        <begin position="708"/>
        <end position="718"/>
    </location>
</feature>
<keyword evidence="5" id="KW-1185">Reference proteome</keyword>
<dbReference type="GO" id="GO:0035725">
    <property type="term" value="P:sodium ion transmembrane transport"/>
    <property type="evidence" value="ECO:0007669"/>
    <property type="project" value="TreeGrafter"/>
</dbReference>
<dbReference type="AlphaFoldDB" id="A0A8S1NFB5"/>
<feature type="region of interest" description="Disordered" evidence="1">
    <location>
        <begin position="16"/>
        <end position="48"/>
    </location>
</feature>
<keyword evidence="2" id="KW-1133">Transmembrane helix</keyword>
<dbReference type="GO" id="GO:0098855">
    <property type="term" value="C:HCN channel complex"/>
    <property type="evidence" value="ECO:0007669"/>
    <property type="project" value="TreeGrafter"/>
</dbReference>
<dbReference type="GO" id="GO:0003254">
    <property type="term" value="P:regulation of membrane depolarization"/>
    <property type="evidence" value="ECO:0007669"/>
    <property type="project" value="TreeGrafter"/>
</dbReference>
<protein>
    <recommendedName>
        <fullName evidence="3">Cyclic nucleotide-binding domain-containing protein</fullName>
    </recommendedName>
</protein>
<dbReference type="Proteomes" id="UP000688137">
    <property type="component" value="Unassembled WGS sequence"/>
</dbReference>
<feature type="compositionally biased region" description="Polar residues" evidence="1">
    <location>
        <begin position="814"/>
        <end position="824"/>
    </location>
</feature>
<keyword evidence="2" id="KW-0812">Transmembrane</keyword>
<organism evidence="4 5">
    <name type="scientific">Paramecium primaurelia</name>
    <dbReference type="NCBI Taxonomy" id="5886"/>
    <lineage>
        <taxon>Eukaryota</taxon>
        <taxon>Sar</taxon>
        <taxon>Alveolata</taxon>
        <taxon>Ciliophora</taxon>
        <taxon>Intramacronucleata</taxon>
        <taxon>Oligohymenophorea</taxon>
        <taxon>Peniculida</taxon>
        <taxon>Parameciidae</taxon>
        <taxon>Paramecium</taxon>
    </lineage>
</organism>
<feature type="region of interest" description="Disordered" evidence="1">
    <location>
        <begin position="814"/>
        <end position="915"/>
    </location>
</feature>
<proteinExistence type="predicted"/>
<reference evidence="4" key="1">
    <citation type="submission" date="2021-01" db="EMBL/GenBank/DDBJ databases">
        <authorList>
            <consortium name="Genoscope - CEA"/>
            <person name="William W."/>
        </authorList>
    </citation>
    <scope>NUCLEOTIDE SEQUENCE</scope>
</reference>
<dbReference type="Pfam" id="PF00027">
    <property type="entry name" value="cNMP_binding"/>
    <property type="match status" value="1"/>
</dbReference>
<feature type="transmembrane region" description="Helical" evidence="2">
    <location>
        <begin position="306"/>
        <end position="325"/>
    </location>
</feature>
<dbReference type="InterPro" id="IPR051413">
    <property type="entry name" value="K/Na_HCN_channel"/>
</dbReference>
<keyword evidence="2" id="KW-0472">Membrane</keyword>